<proteinExistence type="predicted"/>
<evidence type="ECO:0000256" key="1">
    <source>
        <dbReference type="SAM" id="MobiDB-lite"/>
    </source>
</evidence>
<reference evidence="2" key="1">
    <citation type="journal article" date="2020" name="Stud. Mycol.">
        <title>101 Dothideomycetes genomes: a test case for predicting lifestyles and emergence of pathogens.</title>
        <authorList>
            <person name="Haridas S."/>
            <person name="Albert R."/>
            <person name="Binder M."/>
            <person name="Bloem J."/>
            <person name="Labutti K."/>
            <person name="Salamov A."/>
            <person name="Andreopoulos B."/>
            <person name="Baker S."/>
            <person name="Barry K."/>
            <person name="Bills G."/>
            <person name="Bluhm B."/>
            <person name="Cannon C."/>
            <person name="Castanera R."/>
            <person name="Culley D."/>
            <person name="Daum C."/>
            <person name="Ezra D."/>
            <person name="Gonzalez J."/>
            <person name="Henrissat B."/>
            <person name="Kuo A."/>
            <person name="Liang C."/>
            <person name="Lipzen A."/>
            <person name="Lutzoni F."/>
            <person name="Magnuson J."/>
            <person name="Mondo S."/>
            <person name="Nolan M."/>
            <person name="Ohm R."/>
            <person name="Pangilinan J."/>
            <person name="Park H.-J."/>
            <person name="Ramirez L."/>
            <person name="Alfaro M."/>
            <person name="Sun H."/>
            <person name="Tritt A."/>
            <person name="Yoshinaga Y."/>
            <person name="Zwiers L.-H."/>
            <person name="Turgeon B."/>
            <person name="Goodwin S."/>
            <person name="Spatafora J."/>
            <person name="Crous P."/>
            <person name="Grigoriev I."/>
        </authorList>
    </citation>
    <scope>NUCLEOTIDE SEQUENCE</scope>
    <source>
        <strain evidence="2">CBS 109.77</strain>
    </source>
</reference>
<feature type="compositionally biased region" description="Polar residues" evidence="1">
    <location>
        <begin position="7"/>
        <end position="19"/>
    </location>
</feature>
<feature type="region of interest" description="Disordered" evidence="1">
    <location>
        <begin position="1"/>
        <end position="40"/>
    </location>
</feature>
<organism evidence="2 3">
    <name type="scientific">Melanomma pulvis-pyrius CBS 109.77</name>
    <dbReference type="NCBI Taxonomy" id="1314802"/>
    <lineage>
        <taxon>Eukaryota</taxon>
        <taxon>Fungi</taxon>
        <taxon>Dikarya</taxon>
        <taxon>Ascomycota</taxon>
        <taxon>Pezizomycotina</taxon>
        <taxon>Dothideomycetes</taxon>
        <taxon>Pleosporomycetidae</taxon>
        <taxon>Pleosporales</taxon>
        <taxon>Melanommataceae</taxon>
        <taxon>Melanomma</taxon>
    </lineage>
</organism>
<dbReference type="EMBL" id="MU001863">
    <property type="protein sequence ID" value="KAF2795305.1"/>
    <property type="molecule type" value="Genomic_DNA"/>
</dbReference>
<dbReference type="OrthoDB" id="4188844at2759"/>
<sequence length="90" mass="10080">MVERDSTGNYSMAAPSTSLNKREVDGLQGGDEESEQENQLIALFGQHNRLYDQPHVLSEVKAALESSLEKKAQSLEHDRWMFEGEGRSKG</sequence>
<evidence type="ECO:0000313" key="2">
    <source>
        <dbReference type="EMBL" id="KAF2795305.1"/>
    </source>
</evidence>
<accession>A0A6A6XHC9</accession>
<name>A0A6A6XHC9_9PLEO</name>
<protein>
    <submittedName>
        <fullName evidence="2">Uncharacterized protein</fullName>
    </submittedName>
</protein>
<dbReference type="Proteomes" id="UP000799757">
    <property type="component" value="Unassembled WGS sequence"/>
</dbReference>
<dbReference type="AlphaFoldDB" id="A0A6A6XHC9"/>
<gene>
    <name evidence="2" type="ORF">K505DRAFT_273497</name>
</gene>
<evidence type="ECO:0000313" key="3">
    <source>
        <dbReference type="Proteomes" id="UP000799757"/>
    </source>
</evidence>
<keyword evidence="3" id="KW-1185">Reference proteome</keyword>